<evidence type="ECO:0000313" key="1">
    <source>
        <dbReference type="WBParaSite" id="ECPE_0001586401-mRNA-1"/>
    </source>
</evidence>
<reference evidence="1" key="1">
    <citation type="submission" date="2016-06" db="UniProtKB">
        <authorList>
            <consortium name="WormBaseParasite"/>
        </authorList>
    </citation>
    <scope>IDENTIFICATION</scope>
</reference>
<name>A0A183B9D9_9TREM</name>
<sequence length="36" mass="3964">LKADQATGKQLDPNQIEKLATEQQLRAQLAELSLSN</sequence>
<dbReference type="AlphaFoldDB" id="A0A183B9D9"/>
<accession>A0A183B9D9</accession>
<protein>
    <submittedName>
        <fullName evidence="1">Val_tRNA-synt_C domain-containing protein</fullName>
    </submittedName>
</protein>
<organism evidence="1">
    <name type="scientific">Echinostoma caproni</name>
    <dbReference type="NCBI Taxonomy" id="27848"/>
    <lineage>
        <taxon>Eukaryota</taxon>
        <taxon>Metazoa</taxon>
        <taxon>Spiralia</taxon>
        <taxon>Lophotrochozoa</taxon>
        <taxon>Platyhelminthes</taxon>
        <taxon>Trematoda</taxon>
        <taxon>Digenea</taxon>
        <taxon>Plagiorchiida</taxon>
        <taxon>Echinostomata</taxon>
        <taxon>Echinostomatoidea</taxon>
        <taxon>Echinostomatidae</taxon>
        <taxon>Echinostoma</taxon>
    </lineage>
</organism>
<dbReference type="WBParaSite" id="ECPE_0001586401-mRNA-1">
    <property type="protein sequence ID" value="ECPE_0001586401-mRNA-1"/>
    <property type="gene ID" value="ECPE_0001586401"/>
</dbReference>
<proteinExistence type="predicted"/>